<accession>A0A2K1JRL8</accession>
<dbReference type="AlphaFoldDB" id="A0A2K1JRL8"/>
<name>A0A2K1JRL8_PHYPA</name>
<reference evidence="1 3" key="2">
    <citation type="journal article" date="2018" name="Plant J.">
        <title>The Physcomitrella patens chromosome-scale assembly reveals moss genome structure and evolution.</title>
        <authorList>
            <person name="Lang D."/>
            <person name="Ullrich K.K."/>
            <person name="Murat F."/>
            <person name="Fuchs J."/>
            <person name="Jenkins J."/>
            <person name="Haas F.B."/>
            <person name="Piednoel M."/>
            <person name="Gundlach H."/>
            <person name="Van Bel M."/>
            <person name="Meyberg R."/>
            <person name="Vives C."/>
            <person name="Morata J."/>
            <person name="Symeonidi A."/>
            <person name="Hiss M."/>
            <person name="Muchero W."/>
            <person name="Kamisugi Y."/>
            <person name="Saleh O."/>
            <person name="Blanc G."/>
            <person name="Decker E.L."/>
            <person name="van Gessel N."/>
            <person name="Grimwood J."/>
            <person name="Hayes R.D."/>
            <person name="Graham S.W."/>
            <person name="Gunter L.E."/>
            <person name="McDaniel S.F."/>
            <person name="Hoernstein S.N.W."/>
            <person name="Larsson A."/>
            <person name="Li F.W."/>
            <person name="Perroud P.F."/>
            <person name="Phillips J."/>
            <person name="Ranjan P."/>
            <person name="Rokshar D.S."/>
            <person name="Rothfels C.J."/>
            <person name="Schneider L."/>
            <person name="Shu S."/>
            <person name="Stevenson D.W."/>
            <person name="Thummler F."/>
            <person name="Tillich M."/>
            <person name="Villarreal Aguilar J.C."/>
            <person name="Widiez T."/>
            <person name="Wong G.K."/>
            <person name="Wymore A."/>
            <person name="Zhang Y."/>
            <person name="Zimmer A.D."/>
            <person name="Quatrano R.S."/>
            <person name="Mayer K.F.X."/>
            <person name="Goodstein D."/>
            <person name="Casacuberta J.M."/>
            <person name="Vandepoele K."/>
            <person name="Reski R."/>
            <person name="Cuming A.C."/>
            <person name="Tuskan G.A."/>
            <person name="Maumus F."/>
            <person name="Salse J."/>
            <person name="Schmutz J."/>
            <person name="Rensing S.A."/>
        </authorList>
    </citation>
    <scope>NUCLEOTIDE SEQUENCE [LARGE SCALE GENOMIC DNA]</scope>
    <source>
        <strain evidence="2 3">cv. Gransden 2004</strain>
    </source>
</reference>
<dbReference type="EMBL" id="ABEU02000012">
    <property type="protein sequence ID" value="PNR44180.1"/>
    <property type="molecule type" value="Genomic_DNA"/>
</dbReference>
<gene>
    <name evidence="1" type="ORF">PHYPA_016564</name>
</gene>
<reference evidence="2" key="3">
    <citation type="submission" date="2020-12" db="UniProtKB">
        <authorList>
            <consortium name="EnsemblPlants"/>
        </authorList>
    </citation>
    <scope>IDENTIFICATION</scope>
</reference>
<protein>
    <submittedName>
        <fullName evidence="1 2">Uncharacterized protein</fullName>
    </submittedName>
</protein>
<dbReference type="Gramene" id="Pp3c12_21600V3.1">
    <property type="protein sequence ID" value="PAC:32974056.CDS.1"/>
    <property type="gene ID" value="Pp3c12_21600"/>
</dbReference>
<keyword evidence="3" id="KW-1185">Reference proteome</keyword>
<evidence type="ECO:0000313" key="2">
    <source>
        <dbReference type="EnsemblPlants" id="PAC:32974056.CDS.1"/>
    </source>
</evidence>
<sequence length="59" mass="6494">MLTCSSDSSTVLLRNCAEVGSIAGHYAKLDFILCLGHWAFEGVVVVVQRWMNSCSVLQF</sequence>
<evidence type="ECO:0000313" key="1">
    <source>
        <dbReference type="EMBL" id="PNR44180.1"/>
    </source>
</evidence>
<evidence type="ECO:0000313" key="3">
    <source>
        <dbReference type="Proteomes" id="UP000006727"/>
    </source>
</evidence>
<organism evidence="1">
    <name type="scientific">Physcomitrium patens</name>
    <name type="common">Spreading-leaved earth moss</name>
    <name type="synonym">Physcomitrella patens</name>
    <dbReference type="NCBI Taxonomy" id="3218"/>
    <lineage>
        <taxon>Eukaryota</taxon>
        <taxon>Viridiplantae</taxon>
        <taxon>Streptophyta</taxon>
        <taxon>Embryophyta</taxon>
        <taxon>Bryophyta</taxon>
        <taxon>Bryophytina</taxon>
        <taxon>Bryopsida</taxon>
        <taxon>Funariidae</taxon>
        <taxon>Funariales</taxon>
        <taxon>Funariaceae</taxon>
        <taxon>Physcomitrium</taxon>
    </lineage>
</organism>
<dbReference type="InParanoid" id="A0A2K1JRL8"/>
<proteinExistence type="predicted"/>
<dbReference type="Proteomes" id="UP000006727">
    <property type="component" value="Chromosome 12"/>
</dbReference>
<dbReference type="EnsemblPlants" id="Pp3c12_21600V3.1">
    <property type="protein sequence ID" value="PAC:32974056.CDS.1"/>
    <property type="gene ID" value="Pp3c12_21600"/>
</dbReference>
<reference evidence="1 3" key="1">
    <citation type="journal article" date="2008" name="Science">
        <title>The Physcomitrella genome reveals evolutionary insights into the conquest of land by plants.</title>
        <authorList>
            <person name="Rensing S."/>
            <person name="Lang D."/>
            <person name="Zimmer A."/>
            <person name="Terry A."/>
            <person name="Salamov A."/>
            <person name="Shapiro H."/>
            <person name="Nishiyama T."/>
            <person name="Perroud P.-F."/>
            <person name="Lindquist E."/>
            <person name="Kamisugi Y."/>
            <person name="Tanahashi T."/>
            <person name="Sakakibara K."/>
            <person name="Fujita T."/>
            <person name="Oishi K."/>
            <person name="Shin-I T."/>
            <person name="Kuroki Y."/>
            <person name="Toyoda A."/>
            <person name="Suzuki Y."/>
            <person name="Hashimoto A."/>
            <person name="Yamaguchi K."/>
            <person name="Sugano A."/>
            <person name="Kohara Y."/>
            <person name="Fujiyama A."/>
            <person name="Anterola A."/>
            <person name="Aoki S."/>
            <person name="Ashton N."/>
            <person name="Barbazuk W.B."/>
            <person name="Barker E."/>
            <person name="Bennetzen J."/>
            <person name="Bezanilla M."/>
            <person name="Blankenship R."/>
            <person name="Cho S.H."/>
            <person name="Dutcher S."/>
            <person name="Estelle M."/>
            <person name="Fawcett J.A."/>
            <person name="Gundlach H."/>
            <person name="Hanada K."/>
            <person name="Heyl A."/>
            <person name="Hicks K.A."/>
            <person name="Hugh J."/>
            <person name="Lohr M."/>
            <person name="Mayer K."/>
            <person name="Melkozernov A."/>
            <person name="Murata T."/>
            <person name="Nelson D."/>
            <person name="Pils B."/>
            <person name="Prigge M."/>
            <person name="Reiss B."/>
            <person name="Renner T."/>
            <person name="Rombauts S."/>
            <person name="Rushton P."/>
            <person name="Sanderfoot A."/>
            <person name="Schween G."/>
            <person name="Shiu S.-H."/>
            <person name="Stueber K."/>
            <person name="Theodoulou F.L."/>
            <person name="Tu H."/>
            <person name="Van de Peer Y."/>
            <person name="Verrier P.J."/>
            <person name="Waters E."/>
            <person name="Wood A."/>
            <person name="Yang L."/>
            <person name="Cove D."/>
            <person name="Cuming A."/>
            <person name="Hasebe M."/>
            <person name="Lucas S."/>
            <person name="Mishler D.B."/>
            <person name="Reski R."/>
            <person name="Grigoriev I."/>
            <person name="Quatrano R.S."/>
            <person name="Boore J.L."/>
        </authorList>
    </citation>
    <scope>NUCLEOTIDE SEQUENCE [LARGE SCALE GENOMIC DNA]</scope>
    <source>
        <strain evidence="2 3">cv. Gransden 2004</strain>
    </source>
</reference>